<dbReference type="PROSITE" id="PS51671">
    <property type="entry name" value="ACT"/>
    <property type="match status" value="2"/>
</dbReference>
<dbReference type="EMBL" id="CACSLK010020742">
    <property type="protein sequence ID" value="CAA0820562.1"/>
    <property type="molecule type" value="Genomic_DNA"/>
</dbReference>
<dbReference type="AlphaFoldDB" id="A0A9N7RAB6"/>
<feature type="domain" description="ACT" evidence="3">
    <location>
        <begin position="236"/>
        <end position="317"/>
    </location>
</feature>
<dbReference type="Gene3D" id="3.30.70.260">
    <property type="match status" value="1"/>
</dbReference>
<evidence type="ECO:0000256" key="2">
    <source>
        <dbReference type="RuleBase" id="RU369043"/>
    </source>
</evidence>
<proteinExistence type="predicted"/>
<accession>A0A9N7RAB6</accession>
<dbReference type="Pfam" id="PF01842">
    <property type="entry name" value="ACT"/>
    <property type="match status" value="2"/>
</dbReference>
<dbReference type="GO" id="GO:0016597">
    <property type="term" value="F:amino acid binding"/>
    <property type="evidence" value="ECO:0007669"/>
    <property type="project" value="UniProtKB-UniRule"/>
</dbReference>
<dbReference type="PANTHER" id="PTHR31096">
    <property type="entry name" value="ACT DOMAIN-CONTAINING PROTEIN ACR4-RELATED"/>
    <property type="match status" value="1"/>
</dbReference>
<keyword evidence="5" id="KW-1185">Reference proteome</keyword>
<comment type="caution">
    <text evidence="4">The sequence shown here is derived from an EMBL/GenBank/DDBJ whole genome shotgun (WGS) entry which is preliminary data.</text>
</comment>
<keyword evidence="1 2" id="KW-0677">Repeat</keyword>
<evidence type="ECO:0000259" key="3">
    <source>
        <dbReference type="PROSITE" id="PS51671"/>
    </source>
</evidence>
<protein>
    <recommendedName>
        <fullName evidence="2">ACT domain-containing protein ACR</fullName>
    </recommendedName>
    <alternativeName>
        <fullName evidence="2">Protein ACT DOMAIN REPEATS</fullName>
    </alternativeName>
</protein>
<feature type="non-terminal residue" evidence="4">
    <location>
        <position position="1"/>
    </location>
</feature>
<name>A0A9N7RAB6_STRHE</name>
<feature type="domain" description="ACT" evidence="3">
    <location>
        <begin position="445"/>
        <end position="521"/>
    </location>
</feature>
<gene>
    <name evidence="4" type="ORF">SHERM_18564</name>
</gene>
<dbReference type="InterPro" id="IPR045865">
    <property type="entry name" value="ACT-like_dom_sf"/>
</dbReference>
<evidence type="ECO:0000256" key="1">
    <source>
        <dbReference type="ARBA" id="ARBA00022737"/>
    </source>
</evidence>
<dbReference type="Pfam" id="PF24931">
    <property type="entry name" value="ACT_ACR9_3rd"/>
    <property type="match status" value="1"/>
</dbReference>
<dbReference type="Proteomes" id="UP001153555">
    <property type="component" value="Unassembled WGS sequence"/>
</dbReference>
<comment type="function">
    <text evidence="2">Binds amino acids.</text>
</comment>
<evidence type="ECO:0000313" key="5">
    <source>
        <dbReference type="Proteomes" id="UP001153555"/>
    </source>
</evidence>
<reference evidence="4" key="1">
    <citation type="submission" date="2019-12" db="EMBL/GenBank/DDBJ databases">
        <authorList>
            <person name="Scholes J."/>
        </authorList>
    </citation>
    <scope>NUCLEOTIDE SEQUENCE</scope>
</reference>
<dbReference type="SUPFAM" id="SSF55021">
    <property type="entry name" value="ACT-like"/>
    <property type="match status" value="3"/>
</dbReference>
<dbReference type="OrthoDB" id="1436790at2759"/>
<dbReference type="CDD" id="cd04897">
    <property type="entry name" value="ACT_ACR_3"/>
    <property type="match status" value="1"/>
</dbReference>
<dbReference type="InterPro" id="IPR002912">
    <property type="entry name" value="ACT_dom"/>
</dbReference>
<dbReference type="InterPro" id="IPR040217">
    <property type="entry name" value="ACR1-12"/>
</dbReference>
<sequence>IDLSLERRCRHLTVDALWRVCFQAEEIALHVVRDCPMAAAIWRRLLSGEYHATFFAWQLEPWIFSNLAPNSGIGEANWDRTFEVVVWKLWKWRNEQLFHGKIRDVVSDMREITTYVKGLKTVLLCDMKLGGSGHLRIPRWIRVIIDNGSDSNETRLMIDSARKHGILLEAVQVLTDLNLSIKKAYICSDGRWFMDVFHVTDFNGNKLTDDSVLGRIQQSLETVHYGRPTRANGLTALEITGTDRVGLLSEVFAVLTDMDCNVVEAKVWAHNGRVASLIFVKDCHTGCPIKDEDKLDKIGSVLRNVLKGDDETTRSVKTSVSSAVTHTERRLHQLMFADRDYDTGASGGPGSCPGVSVRNYLEKDYSVVSVQCQDQNKLLFDVVCALTDMDYVVFHATVDTSEDSASMEFFIRHTDGTPISSEAEKEHVILCLQASMERRSSKGVRLDLCAADRNGLLADVTQAFRENGLSVARAEISTTWDTARNVFYVTDAVGNTVDPEIVELVREKVGFGDLKVTETPSECSWKVEREGPRMGTGDAILLSIGSMVRKNLNYLGLIKS</sequence>
<dbReference type="PANTHER" id="PTHR31096:SF6">
    <property type="entry name" value="ACT DOMAIN-CONTAINING PROTEIN ACR8"/>
    <property type="match status" value="1"/>
</dbReference>
<organism evidence="4 5">
    <name type="scientific">Striga hermonthica</name>
    <name type="common">Purple witchweed</name>
    <name type="synonym">Buchnera hermonthica</name>
    <dbReference type="NCBI Taxonomy" id="68872"/>
    <lineage>
        <taxon>Eukaryota</taxon>
        <taxon>Viridiplantae</taxon>
        <taxon>Streptophyta</taxon>
        <taxon>Embryophyta</taxon>
        <taxon>Tracheophyta</taxon>
        <taxon>Spermatophyta</taxon>
        <taxon>Magnoliopsida</taxon>
        <taxon>eudicotyledons</taxon>
        <taxon>Gunneridae</taxon>
        <taxon>Pentapetalae</taxon>
        <taxon>asterids</taxon>
        <taxon>lamiids</taxon>
        <taxon>Lamiales</taxon>
        <taxon>Orobanchaceae</taxon>
        <taxon>Buchnereae</taxon>
        <taxon>Striga</taxon>
    </lineage>
</organism>
<evidence type="ECO:0000313" key="4">
    <source>
        <dbReference type="EMBL" id="CAA0820562.1"/>
    </source>
</evidence>